<feature type="compositionally biased region" description="Low complexity" evidence="10">
    <location>
        <begin position="374"/>
        <end position="390"/>
    </location>
</feature>
<dbReference type="PROSITE" id="PS00028">
    <property type="entry name" value="ZINC_FINGER_C2H2_1"/>
    <property type="match status" value="2"/>
</dbReference>
<feature type="compositionally biased region" description="Basic residues" evidence="10">
    <location>
        <begin position="572"/>
        <end position="583"/>
    </location>
</feature>
<dbReference type="Proteomes" id="UP000465266">
    <property type="component" value="Unassembled WGS sequence"/>
</dbReference>
<proteinExistence type="predicted"/>
<dbReference type="Pfam" id="PF00096">
    <property type="entry name" value="zf-C2H2"/>
    <property type="match status" value="1"/>
</dbReference>
<dbReference type="PANTHER" id="PTHR47772">
    <property type="entry name" value="ZINC FINGER PROTEIN 200"/>
    <property type="match status" value="1"/>
</dbReference>
<keyword evidence="3" id="KW-0677">Repeat</keyword>
<keyword evidence="8" id="KW-0539">Nucleus</keyword>
<organism evidence="12 13">
    <name type="scientific">Aspergillus udagawae</name>
    <dbReference type="NCBI Taxonomy" id="91492"/>
    <lineage>
        <taxon>Eukaryota</taxon>
        <taxon>Fungi</taxon>
        <taxon>Dikarya</taxon>
        <taxon>Ascomycota</taxon>
        <taxon>Pezizomycotina</taxon>
        <taxon>Eurotiomycetes</taxon>
        <taxon>Eurotiomycetidae</taxon>
        <taxon>Eurotiales</taxon>
        <taxon>Aspergillaceae</taxon>
        <taxon>Aspergillus</taxon>
        <taxon>Aspergillus subgen. Fumigati</taxon>
    </lineage>
</organism>
<evidence type="ECO:0000256" key="4">
    <source>
        <dbReference type="ARBA" id="ARBA00022771"/>
    </source>
</evidence>
<evidence type="ECO:0000256" key="6">
    <source>
        <dbReference type="ARBA" id="ARBA00023015"/>
    </source>
</evidence>
<feature type="compositionally biased region" description="Low complexity" evidence="10">
    <location>
        <begin position="424"/>
        <end position="437"/>
    </location>
</feature>
<dbReference type="PANTHER" id="PTHR47772:SF13">
    <property type="entry name" value="GASTRULA ZINC FINGER PROTEIN XLCGF49.1-LIKE-RELATED"/>
    <property type="match status" value="1"/>
</dbReference>
<dbReference type="EMBL" id="BLKG01000199">
    <property type="protein sequence ID" value="GFF98871.1"/>
    <property type="molecule type" value="Genomic_DNA"/>
</dbReference>
<feature type="region of interest" description="Disordered" evidence="10">
    <location>
        <begin position="1"/>
        <end position="22"/>
    </location>
</feature>
<gene>
    <name evidence="12" type="ORF">IFM53868_10015</name>
</gene>
<evidence type="ECO:0000256" key="5">
    <source>
        <dbReference type="ARBA" id="ARBA00022833"/>
    </source>
</evidence>
<evidence type="ECO:0000313" key="13">
    <source>
        <dbReference type="Proteomes" id="UP000465266"/>
    </source>
</evidence>
<evidence type="ECO:0000256" key="1">
    <source>
        <dbReference type="ARBA" id="ARBA00004123"/>
    </source>
</evidence>
<evidence type="ECO:0000313" key="12">
    <source>
        <dbReference type="EMBL" id="GFF98871.1"/>
    </source>
</evidence>
<evidence type="ECO:0000256" key="10">
    <source>
        <dbReference type="SAM" id="MobiDB-lite"/>
    </source>
</evidence>
<feature type="region of interest" description="Disordered" evidence="10">
    <location>
        <begin position="137"/>
        <end position="156"/>
    </location>
</feature>
<evidence type="ECO:0000256" key="3">
    <source>
        <dbReference type="ARBA" id="ARBA00022737"/>
    </source>
</evidence>
<feature type="region of interest" description="Disordered" evidence="10">
    <location>
        <begin position="252"/>
        <end position="437"/>
    </location>
</feature>
<dbReference type="SMART" id="SM00355">
    <property type="entry name" value="ZnF_C2H2"/>
    <property type="match status" value="2"/>
</dbReference>
<keyword evidence="7" id="KW-0804">Transcription</keyword>
<dbReference type="PROSITE" id="PS50157">
    <property type="entry name" value="ZINC_FINGER_C2H2_2"/>
    <property type="match status" value="2"/>
</dbReference>
<protein>
    <submittedName>
        <fullName evidence="12">Metallothionein expression activator</fullName>
    </submittedName>
</protein>
<feature type="region of interest" description="Disordered" evidence="10">
    <location>
        <begin position="572"/>
        <end position="696"/>
    </location>
</feature>
<keyword evidence="6" id="KW-0805">Transcription regulation</keyword>
<feature type="compositionally biased region" description="Polar residues" evidence="10">
    <location>
        <begin position="358"/>
        <end position="373"/>
    </location>
</feature>
<reference evidence="12 13" key="1">
    <citation type="submission" date="2020-01" db="EMBL/GenBank/DDBJ databases">
        <title>Draft genome sequence of Aspergillus udagawae IFM 53868.</title>
        <authorList>
            <person name="Takahashi H."/>
            <person name="Yaguchi T."/>
        </authorList>
    </citation>
    <scope>NUCLEOTIDE SEQUENCE [LARGE SCALE GENOMIC DNA]</scope>
    <source>
        <strain evidence="12 13">IFM 53868</strain>
    </source>
</reference>
<evidence type="ECO:0000256" key="9">
    <source>
        <dbReference type="PROSITE-ProRule" id="PRU00042"/>
    </source>
</evidence>
<keyword evidence="2" id="KW-0479">Metal-binding</keyword>
<feature type="compositionally biased region" description="Polar residues" evidence="10">
    <location>
        <begin position="662"/>
        <end position="682"/>
    </location>
</feature>
<sequence length="819" mass="89746">MGGCFPSAGPGQTASAPRDPDARSVNYRSIHFATSELQRSPPDMLANPHSNLHERYRQHRRQISTPNALEAAKVPTLPAQALQRINAHRRGQSLDQRPLHVQRPRPMHDGAVSITNATATQQAQILTGGAHHSRFSQSAHFPQHSSPMPVMPECPSLTSEDLQALSNSTSNANHPAMAYMNSSFITMGNPSLGIRAMDNNLNLIQQQQLQNAHVSCVNGLDGQILDNGAWNFYQQGHLPTTLRPQVNNLSADGRRQSVQSDISPSQRPHTPKQTNTNYFPITPATTPFKKPAELAQYSTDMQSTPSKETGRSAPSSAYMQRAKSLQGVAGSTFSNSKIEMPSPPNTASFEIDSFDAFGSQQGSSFEISESENLSQSHYASSSATSSFQSSPELAAMPSPDDNHEKAQKLPIFPAASSRAHRKALSTTSSSSLTKPRLSPRVASIDSLNLDARVHASIKETGITIDEIASYISGPDPEDGKWVCLHPGCERRFGRKENIKSHVQTHLGDRQYKCDHCNKCFVRGHDLKRHAKIHTGDKPYECLCGNVFARHDALTRHRQRGMCIGGYKGIVRKTTKRGRPKKHRPELEERQDKAAKTRQRVAEKIFLHSSSGSVDSPNSPPSEILENMSLHGGSSPKEDMPVFSQPNFSLPPSAFTFTPPASPRQSLGNQPSPTQSRRSLTPSSEDEMLPLSPSKRPLEKIVEEPSLPFISNANPYTDIATSTAELSSPHTAPTLADSSHGSDLDIFISPDSSANFKHEFPDLSDPDMAAFPDYVNGSTFEPGLDLFSSKTFSAGTSMNDDFFSLQFQVDDMTKEFFMDC</sequence>
<dbReference type="InterPro" id="IPR036236">
    <property type="entry name" value="Znf_C2H2_sf"/>
</dbReference>
<evidence type="ECO:0000256" key="8">
    <source>
        <dbReference type="ARBA" id="ARBA00023242"/>
    </source>
</evidence>
<evidence type="ECO:0000256" key="2">
    <source>
        <dbReference type="ARBA" id="ARBA00022723"/>
    </source>
</evidence>
<dbReference type="InterPro" id="IPR050636">
    <property type="entry name" value="C2H2-ZF_domain-containing"/>
</dbReference>
<accession>A0ABQ1BD11</accession>
<feature type="compositionally biased region" description="Basic and acidic residues" evidence="10">
    <location>
        <begin position="584"/>
        <end position="605"/>
    </location>
</feature>
<dbReference type="InterPro" id="IPR013087">
    <property type="entry name" value="Znf_C2H2_type"/>
</dbReference>
<evidence type="ECO:0000259" key="11">
    <source>
        <dbReference type="PROSITE" id="PS50157"/>
    </source>
</evidence>
<name>A0ABQ1BD11_9EURO</name>
<keyword evidence="13" id="KW-1185">Reference proteome</keyword>
<feature type="domain" description="C2H2-type" evidence="11">
    <location>
        <begin position="511"/>
        <end position="538"/>
    </location>
</feature>
<feature type="compositionally biased region" description="Polar residues" evidence="10">
    <location>
        <begin position="296"/>
        <end position="318"/>
    </location>
</feature>
<dbReference type="SUPFAM" id="SSF57667">
    <property type="entry name" value="beta-beta-alpha zinc fingers"/>
    <property type="match status" value="2"/>
</dbReference>
<dbReference type="Gene3D" id="3.30.160.60">
    <property type="entry name" value="Classic Zinc Finger"/>
    <property type="match status" value="3"/>
</dbReference>
<keyword evidence="5" id="KW-0862">Zinc</keyword>
<feature type="compositionally biased region" description="Polar residues" evidence="10">
    <location>
        <begin position="137"/>
        <end position="146"/>
    </location>
</feature>
<comment type="caution">
    <text evidence="12">The sequence shown here is derived from an EMBL/GenBank/DDBJ whole genome shotgun (WGS) entry which is preliminary data.</text>
</comment>
<feature type="domain" description="C2H2-type" evidence="11">
    <location>
        <begin position="481"/>
        <end position="510"/>
    </location>
</feature>
<comment type="subcellular location">
    <subcellularLocation>
        <location evidence="1">Nucleus</location>
    </subcellularLocation>
</comment>
<keyword evidence="4 9" id="KW-0863">Zinc-finger</keyword>
<feature type="compositionally biased region" description="Polar residues" evidence="10">
    <location>
        <begin position="252"/>
        <end position="285"/>
    </location>
</feature>
<evidence type="ECO:0000256" key="7">
    <source>
        <dbReference type="ARBA" id="ARBA00023163"/>
    </source>
</evidence>